<keyword evidence="5 6" id="KW-0472">Membrane</keyword>
<dbReference type="InterPro" id="IPR004814">
    <property type="entry name" value="Oligopep_transpt"/>
</dbReference>
<dbReference type="PANTHER" id="PTHR31645">
    <property type="entry name" value="OLIGOPEPTIDE TRANSPORTER YGL114W-RELATED"/>
    <property type="match status" value="1"/>
</dbReference>
<dbReference type="Proteomes" id="UP001058124">
    <property type="component" value="Unassembled WGS sequence"/>
</dbReference>
<dbReference type="EMBL" id="BRLH01000003">
    <property type="protein sequence ID" value="GKX55854.1"/>
    <property type="molecule type" value="Genomic_DNA"/>
</dbReference>
<gene>
    <name evidence="7" type="ORF">SOASR030_19660</name>
</gene>
<dbReference type="AlphaFoldDB" id="A0AAV5N2B6"/>
<evidence type="ECO:0000256" key="3">
    <source>
        <dbReference type="ARBA" id="ARBA00022692"/>
    </source>
</evidence>
<dbReference type="NCBIfam" id="TIGR00733">
    <property type="entry name" value="OPT family oligopeptide transporter"/>
    <property type="match status" value="1"/>
</dbReference>
<evidence type="ECO:0000256" key="6">
    <source>
        <dbReference type="SAM" id="Phobius"/>
    </source>
</evidence>
<keyword evidence="2" id="KW-0813">Transport</keyword>
<keyword evidence="4 6" id="KW-1133">Transmembrane helix</keyword>
<feature type="transmembrane region" description="Helical" evidence="6">
    <location>
        <begin position="102"/>
        <end position="123"/>
    </location>
</feature>
<feature type="transmembrane region" description="Helical" evidence="6">
    <location>
        <begin position="41"/>
        <end position="61"/>
    </location>
</feature>
<feature type="transmembrane region" description="Helical" evidence="6">
    <location>
        <begin position="509"/>
        <end position="529"/>
    </location>
</feature>
<feature type="transmembrane region" description="Helical" evidence="6">
    <location>
        <begin position="398"/>
        <end position="419"/>
    </location>
</feature>
<evidence type="ECO:0000256" key="4">
    <source>
        <dbReference type="ARBA" id="ARBA00022989"/>
    </source>
</evidence>
<proteinExistence type="predicted"/>
<feature type="transmembrane region" description="Helical" evidence="6">
    <location>
        <begin position="73"/>
        <end position="96"/>
    </location>
</feature>
<sequence length="697" mass="73052">MNLMENTSHIRELTLRGIIIGALITVVFTASNVYLGLKVGLTFSSAIPAAVISMAVLRFFSNSNILENNMVQTQASAAGTLSSVIFILPGLLMIGYWNSFPFWQTLLICSAGGMLGVVFSIPLRHAMVVKSKLPYPEGVAAAEILKAGCDDYIDENDRLVSASHHADDAVEKDSGFRDILFGGAIASVVSFATNGLRVLSDSASYWFTQGRAIFQVPVGFSLALLSAGYLIGIAAGIAILIGTLIAWGVAVPILSSGADIPDGTSISGFAMGLWKNNVRFIGAGTLAIAAIWTLLTLVKPIIEGMRTSLRALNVKNGSVTIPRTELDLSPKVVLLISVVMFLVLIGTFYSFVADSGLSQTVAWGLVLASVIFAFLIGFMVAAACGYMAGLVGSSASPISGIGIIAITVISLLLLFLGGLNGMLETPQGTNFATALAIFTTSAVLAIATISNDNLQDLKTGYLVKATPWRQQVALLIGCVVGAAVISPVLEVLYNAYGFAGATPRPNMDLSQVLAAPQATLMTTIAKGIFSHQLEWTMIFIGLGVGAVAIVIDLLLTKSGSRLRLPALAVGMGIYLPPSITAPLIIGSVLSWVVTVLVKKRARAQNADFHEMYKKVERKGALIASGLIVGESLVGVALAVLIVISISNGGSDAPLAITSWLTPIFGDSGAVEQLLGLAVFVIVCLTFVRRVMGALKAK</sequence>
<dbReference type="GO" id="GO:0016020">
    <property type="term" value="C:membrane"/>
    <property type="evidence" value="ECO:0007669"/>
    <property type="project" value="UniProtKB-SubCell"/>
</dbReference>
<dbReference type="InterPro" id="IPR045035">
    <property type="entry name" value="YSL-like"/>
</dbReference>
<feature type="transmembrane region" description="Helical" evidence="6">
    <location>
        <begin position="575"/>
        <end position="598"/>
    </location>
</feature>
<dbReference type="Pfam" id="PF03169">
    <property type="entry name" value="OPT"/>
    <property type="match status" value="1"/>
</dbReference>
<keyword evidence="3 6" id="KW-0812">Transmembrane</keyword>
<feature type="transmembrane region" description="Helical" evidence="6">
    <location>
        <begin position="238"/>
        <end position="258"/>
    </location>
</feature>
<dbReference type="InterPro" id="IPR004813">
    <property type="entry name" value="OPT"/>
</dbReference>
<feature type="transmembrane region" description="Helical" evidence="6">
    <location>
        <begin position="536"/>
        <end position="555"/>
    </location>
</feature>
<evidence type="ECO:0000256" key="5">
    <source>
        <dbReference type="ARBA" id="ARBA00023136"/>
    </source>
</evidence>
<reference evidence="7" key="1">
    <citation type="submission" date="2022-06" db="EMBL/GenBank/DDBJ databases">
        <title>Draft genome sequences of Leminorella grimontii str. JCM5902.</title>
        <authorList>
            <person name="Wakabayashi Y."/>
            <person name="Kojima K."/>
        </authorList>
    </citation>
    <scope>NUCLEOTIDE SEQUENCE</scope>
    <source>
        <strain evidence="7">JCM 5902</strain>
    </source>
</reference>
<dbReference type="NCBIfam" id="TIGR00728">
    <property type="entry name" value="OPT_sfam"/>
    <property type="match status" value="1"/>
</dbReference>
<evidence type="ECO:0000313" key="7">
    <source>
        <dbReference type="EMBL" id="GKX55854.1"/>
    </source>
</evidence>
<accession>A0AAV5N2B6</accession>
<dbReference type="PANTHER" id="PTHR31645:SF0">
    <property type="entry name" value="OLIGOPEPTIDE TRANSPORTER YGL114W-RELATED"/>
    <property type="match status" value="1"/>
</dbReference>
<feature type="transmembrane region" description="Helical" evidence="6">
    <location>
        <begin position="619"/>
        <end position="645"/>
    </location>
</feature>
<evidence type="ECO:0000256" key="1">
    <source>
        <dbReference type="ARBA" id="ARBA00004141"/>
    </source>
</evidence>
<feature type="transmembrane region" description="Helical" evidence="6">
    <location>
        <begin position="278"/>
        <end position="298"/>
    </location>
</feature>
<feature type="transmembrane region" description="Helical" evidence="6">
    <location>
        <begin position="179"/>
        <end position="200"/>
    </location>
</feature>
<keyword evidence="8" id="KW-1185">Reference proteome</keyword>
<protein>
    <submittedName>
        <fullName evidence="7">Oligopeptide transporter, OPT family protein</fullName>
    </submittedName>
</protein>
<feature type="transmembrane region" description="Helical" evidence="6">
    <location>
        <begin position="472"/>
        <end position="489"/>
    </location>
</feature>
<comment type="caution">
    <text evidence="7">The sequence shown here is derived from an EMBL/GenBank/DDBJ whole genome shotgun (WGS) entry which is preliminary data.</text>
</comment>
<feature type="transmembrane region" description="Helical" evidence="6">
    <location>
        <begin position="212"/>
        <end position="231"/>
    </location>
</feature>
<feature type="transmembrane region" description="Helical" evidence="6">
    <location>
        <begin position="332"/>
        <end position="351"/>
    </location>
</feature>
<name>A0AAV5N2B6_9GAMM</name>
<dbReference type="GO" id="GO:0035673">
    <property type="term" value="F:oligopeptide transmembrane transporter activity"/>
    <property type="evidence" value="ECO:0007669"/>
    <property type="project" value="InterPro"/>
</dbReference>
<evidence type="ECO:0000256" key="2">
    <source>
        <dbReference type="ARBA" id="ARBA00022448"/>
    </source>
</evidence>
<feature type="transmembrane region" description="Helical" evidence="6">
    <location>
        <begin position="363"/>
        <end position="386"/>
    </location>
</feature>
<organism evidence="7 8">
    <name type="scientific">Leminorella grimontii</name>
    <dbReference type="NCBI Taxonomy" id="82981"/>
    <lineage>
        <taxon>Bacteria</taxon>
        <taxon>Pseudomonadati</taxon>
        <taxon>Pseudomonadota</taxon>
        <taxon>Gammaproteobacteria</taxon>
        <taxon>Enterobacterales</taxon>
        <taxon>Budviciaceae</taxon>
        <taxon>Leminorella</taxon>
    </lineage>
</organism>
<evidence type="ECO:0000313" key="8">
    <source>
        <dbReference type="Proteomes" id="UP001058124"/>
    </source>
</evidence>
<feature type="transmembrane region" description="Helical" evidence="6">
    <location>
        <begin position="13"/>
        <end position="35"/>
    </location>
</feature>
<feature type="transmembrane region" description="Helical" evidence="6">
    <location>
        <begin position="669"/>
        <end position="687"/>
    </location>
</feature>
<comment type="subcellular location">
    <subcellularLocation>
        <location evidence="1">Membrane</location>
        <topology evidence="1">Multi-pass membrane protein</topology>
    </subcellularLocation>
</comment>
<feature type="transmembrane region" description="Helical" evidence="6">
    <location>
        <begin position="431"/>
        <end position="451"/>
    </location>
</feature>